<comment type="similarity">
    <text evidence="2 12">Belongs to the amiloride-sensitive sodium channel (TC 1.A.6) family.</text>
</comment>
<dbReference type="Proteomes" id="UP001652621">
    <property type="component" value="Unplaced"/>
</dbReference>
<evidence type="ECO:0000256" key="10">
    <source>
        <dbReference type="ARBA" id="ARBA00023201"/>
    </source>
</evidence>
<reference evidence="16" key="2">
    <citation type="submission" date="2025-04" db="UniProtKB">
        <authorList>
            <consortium name="RefSeq"/>
        </authorList>
    </citation>
    <scope>IDENTIFICATION</scope>
    <source>
        <strain evidence="16">Aabys</strain>
    </source>
</reference>
<dbReference type="InterPro" id="IPR001873">
    <property type="entry name" value="ENaC"/>
</dbReference>
<sequence>MNPEATLITNDPFPSVTICNMNQASKRKVSNFNVNSSDYAMRTRVCFQELNYTAYAKAPFHKANDSLVNFILRNGQPCSEMIVMCEWDRRQIICTDLFREVFLDEGICCSFNIAHPYLIYKGDFIMARDYTSITGQWIPIDWHPETGYPDDLPSRFYPRKAVGEGVSKGLTVVLNGDINDYYCSSTNGPGFKLQLHNPIDVPQIKETGLSVNIGYQTSFRIAANKDEAQPTLRSVAPKDRQCYFTHERPLLYYQYYTRRNCESECDAQFFLRTCNCIPYFMPKIYANASTCYIPHFDCQKEAEKVYTDPQTMSCKKECLSSCHDLSYMPDVFETPLATDDFELDNAFMRNFSKEYISENLALVNIYFPQNYYRSSIKTPYTGITEYLSQTGGIMSLMIGFSVFSLVEFAYFFIIKPFMQLWSRIFSRNIVTIRQLDARNNIQDADY</sequence>
<dbReference type="AlphaFoldDB" id="A0A1I8MYR5"/>
<keyword evidence="15" id="KW-1185">Reference proteome</keyword>
<dbReference type="PANTHER" id="PTHR11690">
    <property type="entry name" value="AMILORIDE-SENSITIVE SODIUM CHANNEL-RELATED"/>
    <property type="match status" value="1"/>
</dbReference>
<evidence type="ECO:0000256" key="4">
    <source>
        <dbReference type="ARBA" id="ARBA00022461"/>
    </source>
</evidence>
<protein>
    <submittedName>
        <fullName evidence="16">Pickpocket protein 28-like</fullName>
    </submittedName>
</protein>
<dbReference type="PANTHER" id="PTHR11690:SF243">
    <property type="entry name" value="PICKPOCKET 12-RELATED"/>
    <property type="match status" value="1"/>
</dbReference>
<keyword evidence="5 12" id="KW-0812">Transmembrane</keyword>
<accession>A0A1I8MYR5</accession>
<dbReference type="GO" id="GO:0015280">
    <property type="term" value="F:ligand-gated sodium channel activity"/>
    <property type="evidence" value="ECO:0007669"/>
    <property type="project" value="TreeGrafter"/>
</dbReference>
<evidence type="ECO:0000256" key="6">
    <source>
        <dbReference type="ARBA" id="ARBA00022989"/>
    </source>
</evidence>
<dbReference type="GO" id="GO:0005886">
    <property type="term" value="C:plasma membrane"/>
    <property type="evidence" value="ECO:0007669"/>
    <property type="project" value="TreeGrafter"/>
</dbReference>
<organism evidence="14">
    <name type="scientific">Musca domestica</name>
    <name type="common">House fly</name>
    <dbReference type="NCBI Taxonomy" id="7370"/>
    <lineage>
        <taxon>Eukaryota</taxon>
        <taxon>Metazoa</taxon>
        <taxon>Ecdysozoa</taxon>
        <taxon>Arthropoda</taxon>
        <taxon>Hexapoda</taxon>
        <taxon>Insecta</taxon>
        <taxon>Pterygota</taxon>
        <taxon>Neoptera</taxon>
        <taxon>Endopterygota</taxon>
        <taxon>Diptera</taxon>
        <taxon>Brachycera</taxon>
        <taxon>Muscomorpha</taxon>
        <taxon>Muscoidea</taxon>
        <taxon>Muscidae</taxon>
        <taxon>Musca</taxon>
    </lineage>
</organism>
<keyword evidence="10 12" id="KW-0739">Sodium transport</keyword>
<evidence type="ECO:0000256" key="3">
    <source>
        <dbReference type="ARBA" id="ARBA00022448"/>
    </source>
</evidence>
<keyword evidence="11 12" id="KW-0407">Ion channel</keyword>
<keyword evidence="9 13" id="KW-0472">Membrane</keyword>
<evidence type="ECO:0000313" key="14">
    <source>
        <dbReference type="EnsemblMetazoa" id="MDOA009780-PA"/>
    </source>
</evidence>
<dbReference type="Gene3D" id="2.60.470.10">
    <property type="entry name" value="Acid-sensing ion channels like domains"/>
    <property type="match status" value="1"/>
</dbReference>
<dbReference type="eggNOG" id="KOG4294">
    <property type="taxonomic scope" value="Eukaryota"/>
</dbReference>
<dbReference type="GeneID" id="101893747"/>
<dbReference type="VEuPathDB" id="VectorBase:MDOMA2_006848"/>
<dbReference type="VEuPathDB" id="VectorBase:MDOA009780"/>
<evidence type="ECO:0000256" key="8">
    <source>
        <dbReference type="ARBA" id="ARBA00023065"/>
    </source>
</evidence>
<evidence type="ECO:0000313" key="16">
    <source>
        <dbReference type="RefSeq" id="XP_005179825.2"/>
    </source>
</evidence>
<feature type="transmembrane region" description="Helical" evidence="13">
    <location>
        <begin position="393"/>
        <end position="413"/>
    </location>
</feature>
<reference evidence="14" key="1">
    <citation type="submission" date="2020-05" db="UniProtKB">
        <authorList>
            <consortium name="EnsemblMetazoa"/>
        </authorList>
    </citation>
    <scope>IDENTIFICATION</scope>
    <source>
        <strain evidence="14">Aabys</strain>
    </source>
</reference>
<evidence type="ECO:0000256" key="9">
    <source>
        <dbReference type="ARBA" id="ARBA00023136"/>
    </source>
</evidence>
<proteinExistence type="inferred from homology"/>
<evidence type="ECO:0000256" key="2">
    <source>
        <dbReference type="ARBA" id="ARBA00007193"/>
    </source>
</evidence>
<evidence type="ECO:0000256" key="11">
    <source>
        <dbReference type="ARBA" id="ARBA00023303"/>
    </source>
</evidence>
<keyword evidence="6 13" id="KW-1133">Transmembrane helix</keyword>
<evidence type="ECO:0000256" key="12">
    <source>
        <dbReference type="RuleBase" id="RU000679"/>
    </source>
</evidence>
<keyword evidence="7" id="KW-0915">Sodium</keyword>
<keyword evidence="3 12" id="KW-0813">Transport</keyword>
<evidence type="ECO:0000256" key="1">
    <source>
        <dbReference type="ARBA" id="ARBA00004141"/>
    </source>
</evidence>
<evidence type="ECO:0000313" key="15">
    <source>
        <dbReference type="Proteomes" id="UP001652621"/>
    </source>
</evidence>
<dbReference type="OrthoDB" id="1081007at2759"/>
<dbReference type="EnsemblMetazoa" id="MDOA009780-RA">
    <property type="protein sequence ID" value="MDOA009780-PA"/>
    <property type="gene ID" value="MDOA009780"/>
</dbReference>
<dbReference type="RefSeq" id="XP_005179825.2">
    <property type="nucleotide sequence ID" value="XM_005179768.3"/>
</dbReference>
<keyword evidence="4 12" id="KW-0894">Sodium channel</keyword>
<gene>
    <name evidence="14" type="primary">101893747</name>
    <name evidence="16" type="synonym">LOC101893747</name>
</gene>
<evidence type="ECO:0000256" key="5">
    <source>
        <dbReference type="ARBA" id="ARBA00022692"/>
    </source>
</evidence>
<dbReference type="PRINTS" id="PR01078">
    <property type="entry name" value="AMINACHANNEL"/>
</dbReference>
<name>A0A1I8MYR5_MUSDO</name>
<comment type="subcellular location">
    <subcellularLocation>
        <location evidence="1">Membrane</location>
        <topology evidence="1">Multi-pass membrane protein</topology>
    </subcellularLocation>
</comment>
<dbReference type="Pfam" id="PF00858">
    <property type="entry name" value="ASC"/>
    <property type="match status" value="1"/>
</dbReference>
<evidence type="ECO:0000256" key="13">
    <source>
        <dbReference type="SAM" id="Phobius"/>
    </source>
</evidence>
<dbReference type="KEGG" id="mde:101893747"/>
<evidence type="ECO:0000256" key="7">
    <source>
        <dbReference type="ARBA" id="ARBA00023053"/>
    </source>
</evidence>
<keyword evidence="8 12" id="KW-0406">Ion transport</keyword>